<dbReference type="Pfam" id="PF15053">
    <property type="entry name" value="Njmu-R1"/>
    <property type="match status" value="1"/>
</dbReference>
<reference evidence="1 2" key="1">
    <citation type="submission" date="2024-11" db="EMBL/GenBank/DDBJ databases">
        <title>Chromosome-level genome assembly of the freshwater bivalve Anodonta woodiana.</title>
        <authorList>
            <person name="Chen X."/>
        </authorList>
    </citation>
    <scope>NUCLEOTIDE SEQUENCE [LARGE SCALE GENOMIC DNA]</scope>
    <source>
        <strain evidence="1">MN2024</strain>
        <tissue evidence="1">Gills</tissue>
    </source>
</reference>
<dbReference type="AlphaFoldDB" id="A0ABD3WRD0"/>
<dbReference type="InterPro" id="IPR028280">
    <property type="entry name" value="Njmu-R1"/>
</dbReference>
<organism evidence="1 2">
    <name type="scientific">Sinanodonta woodiana</name>
    <name type="common">Chinese pond mussel</name>
    <name type="synonym">Anodonta woodiana</name>
    <dbReference type="NCBI Taxonomy" id="1069815"/>
    <lineage>
        <taxon>Eukaryota</taxon>
        <taxon>Metazoa</taxon>
        <taxon>Spiralia</taxon>
        <taxon>Lophotrochozoa</taxon>
        <taxon>Mollusca</taxon>
        <taxon>Bivalvia</taxon>
        <taxon>Autobranchia</taxon>
        <taxon>Heteroconchia</taxon>
        <taxon>Palaeoheterodonta</taxon>
        <taxon>Unionida</taxon>
        <taxon>Unionoidea</taxon>
        <taxon>Unionidae</taxon>
        <taxon>Unioninae</taxon>
        <taxon>Sinanodonta</taxon>
    </lineage>
</organism>
<keyword evidence="2" id="KW-1185">Reference proteome</keyword>
<evidence type="ECO:0008006" key="3">
    <source>
        <dbReference type="Google" id="ProtNLM"/>
    </source>
</evidence>
<sequence>MATRSEQSASIDVANKESETFYVIYRCEIKTGSSDSDKNTDINLTVLSSDLVSVYEVHLQKLLAQRLSKGAIYSGSGSIISADLGIPGTTDGKSACYHCVIETDANNPDGDGTRADKKKDKFVVCFLANQELLLELFRVDLDKFAFEVIKDFQQKKFHVDDGTKRSIQRWYTVSVEYLTRCISLLKNNVMFLLHAALLDATLLCRGCTDEQENDILRLFQSCNLSEILTQLKEVKQQHETGSLSGSIDMLVDVGAGDSQSDMQNIVVVNITDNGVTFVPAGCTKFCEEWSKTLNKPEYQQNSVKLKQIIEAFKLKFIQTVNTLKRLLREAENDFYALYRAYIFLRDSGNSNILLHYAKLETSPNVASVVSVLDGFIRKTVA</sequence>
<dbReference type="PANTHER" id="PTHR14416">
    <property type="entry name" value="PROTEIN NJMU-R1"/>
    <property type="match status" value="1"/>
</dbReference>
<evidence type="ECO:0000313" key="2">
    <source>
        <dbReference type="Proteomes" id="UP001634394"/>
    </source>
</evidence>
<dbReference type="EMBL" id="JBJQND010000005">
    <property type="protein sequence ID" value="KAL3876016.1"/>
    <property type="molecule type" value="Genomic_DNA"/>
</dbReference>
<comment type="caution">
    <text evidence="1">The sequence shown here is derived from an EMBL/GenBank/DDBJ whole genome shotgun (WGS) entry which is preliminary data.</text>
</comment>
<name>A0ABD3WRD0_SINWO</name>
<protein>
    <recommendedName>
        <fullName evidence="3">Protein Njmu-R1</fullName>
    </recommendedName>
</protein>
<accession>A0ABD3WRD0</accession>
<gene>
    <name evidence="1" type="ORF">ACJMK2_033905</name>
</gene>
<dbReference type="PANTHER" id="PTHR14416:SF2">
    <property type="entry name" value="PROTEIN NJMU-R1"/>
    <property type="match status" value="1"/>
</dbReference>
<dbReference type="Proteomes" id="UP001634394">
    <property type="component" value="Unassembled WGS sequence"/>
</dbReference>
<evidence type="ECO:0000313" key="1">
    <source>
        <dbReference type="EMBL" id="KAL3876016.1"/>
    </source>
</evidence>
<proteinExistence type="predicted"/>